<evidence type="ECO:0000313" key="5">
    <source>
        <dbReference type="Proteomes" id="UP000663852"/>
    </source>
</evidence>
<dbReference type="Proteomes" id="UP000663852">
    <property type="component" value="Unassembled WGS sequence"/>
</dbReference>
<keyword evidence="1" id="KW-0472">Membrane</keyword>
<feature type="transmembrane region" description="Helical" evidence="1">
    <location>
        <begin position="160"/>
        <end position="179"/>
    </location>
</feature>
<dbReference type="EMBL" id="CAJNOR010002425">
    <property type="protein sequence ID" value="CAF1292649.1"/>
    <property type="molecule type" value="Genomic_DNA"/>
</dbReference>
<feature type="transmembrane region" description="Helical" evidence="1">
    <location>
        <begin position="90"/>
        <end position="111"/>
    </location>
</feature>
<evidence type="ECO:0000313" key="3">
    <source>
        <dbReference type="EMBL" id="CAF1292649.1"/>
    </source>
</evidence>
<sequence length="185" mass="19946">MAIVTERTSSQPIDPLSRVLIIFASFFVVAALTLSIAGTATQFWFYDQSADGSTLHYNFFTQCVGNLLNGTSNCIDMQRSTALGLGTQHAAGLLITALCLLGLGMIITLIMNFIRFSGIIGFVAPILLFLAALFMVAAFAEGSRVTTYNAYSANLTQTGHLLTILSTGLVAFISGRLHVRYYSEL</sequence>
<comment type="caution">
    <text evidence="2">The sequence shown here is derived from an EMBL/GenBank/DDBJ whole genome shotgun (WGS) entry which is preliminary data.</text>
</comment>
<organism evidence="2 5">
    <name type="scientific">Adineta ricciae</name>
    <name type="common">Rotifer</name>
    <dbReference type="NCBI Taxonomy" id="249248"/>
    <lineage>
        <taxon>Eukaryota</taxon>
        <taxon>Metazoa</taxon>
        <taxon>Spiralia</taxon>
        <taxon>Gnathifera</taxon>
        <taxon>Rotifera</taxon>
        <taxon>Eurotatoria</taxon>
        <taxon>Bdelloidea</taxon>
        <taxon>Adinetida</taxon>
        <taxon>Adinetidae</taxon>
        <taxon>Adineta</taxon>
    </lineage>
</organism>
<protein>
    <submittedName>
        <fullName evidence="2">Uncharacterized protein</fullName>
    </submittedName>
</protein>
<reference evidence="2" key="1">
    <citation type="submission" date="2021-02" db="EMBL/GenBank/DDBJ databases">
        <authorList>
            <person name="Nowell W R."/>
        </authorList>
    </citation>
    <scope>NUCLEOTIDE SEQUENCE</scope>
</reference>
<evidence type="ECO:0000256" key="1">
    <source>
        <dbReference type="SAM" id="Phobius"/>
    </source>
</evidence>
<gene>
    <name evidence="2" type="ORF">EDS130_LOCUS1931</name>
    <name evidence="3" type="ORF">XAT740_LOCUS28424</name>
</gene>
<accession>A0A813P6P8</accession>
<dbReference type="EMBL" id="CAJNOJ010000004">
    <property type="protein sequence ID" value="CAF0744346.1"/>
    <property type="molecule type" value="Genomic_DNA"/>
</dbReference>
<evidence type="ECO:0000313" key="2">
    <source>
        <dbReference type="EMBL" id="CAF0744346.1"/>
    </source>
</evidence>
<keyword evidence="1" id="KW-0812">Transmembrane</keyword>
<dbReference type="OrthoDB" id="10040742at2759"/>
<evidence type="ECO:0000313" key="4">
    <source>
        <dbReference type="Proteomes" id="UP000663828"/>
    </source>
</evidence>
<feature type="transmembrane region" description="Helical" evidence="1">
    <location>
        <begin position="118"/>
        <end position="140"/>
    </location>
</feature>
<dbReference type="Gene3D" id="1.20.140.150">
    <property type="match status" value="1"/>
</dbReference>
<keyword evidence="1" id="KW-1133">Transmembrane helix</keyword>
<keyword evidence="4" id="KW-1185">Reference proteome</keyword>
<feature type="transmembrane region" description="Helical" evidence="1">
    <location>
        <begin position="20"/>
        <end position="45"/>
    </location>
</feature>
<name>A0A813P6P8_ADIRI</name>
<dbReference type="AlphaFoldDB" id="A0A813P6P8"/>
<dbReference type="Proteomes" id="UP000663828">
    <property type="component" value="Unassembled WGS sequence"/>
</dbReference>
<proteinExistence type="predicted"/>